<evidence type="ECO:0000313" key="2">
    <source>
        <dbReference type="Proteomes" id="UP000225505"/>
    </source>
</evidence>
<sequence length="121" mass="13074">MAVHNHGTEDGPGLACRERLVDGKLRGACLDDRPKMHGYAMMRSDSTGTHYWRRGADGEAVEIARDEWLRITWVPGEPIYNQVLDALGACRNCGCADCGCCVGCGQVDADLFGAHGYACVV</sequence>
<dbReference type="OrthoDB" id="27678at10239"/>
<gene>
    <name evidence="1" type="primary">86</name>
    <name evidence="1" type="ORF">ANAYA_86</name>
</gene>
<organism evidence="1 2">
    <name type="scientific">Mycobacterium phage Anaya</name>
    <dbReference type="NCBI Taxonomy" id="2902832"/>
    <lineage>
        <taxon>Viruses</taxon>
        <taxon>Duplodnaviria</taxon>
        <taxon>Heunggongvirae</taxon>
        <taxon>Uroviricota</taxon>
        <taxon>Caudoviricetes</taxon>
        <taxon>Weiservirinae</taxon>
        <taxon>Anayavirus</taxon>
        <taxon>Anayavirus anaya</taxon>
    </lineage>
</organism>
<protein>
    <submittedName>
        <fullName evidence="1">Uncharacterized protein</fullName>
    </submittedName>
</protein>
<proteinExistence type="predicted"/>
<accession>G1BQ34</accession>
<name>G1BQ34_9CAUD</name>
<dbReference type="RefSeq" id="YP_009614105.1">
    <property type="nucleotide sequence ID" value="NC_042031.1"/>
</dbReference>
<reference evidence="1 2" key="1">
    <citation type="journal article" date="2012" name="J. Virol.">
        <title>Complete Genome Sequences of 138 Mycobacteriophages.</title>
        <authorList>
            <consortium name="the Science Education Alliance Phage Hunters Advancing Genomics and Evolutionary Science Program"/>
            <consortium name="the KwaZulu-Natal Research Institute for Tuberculosis and HIV Mycobacterial Genetics Course Students"/>
            <consortium name="the Phage Hunters Integrating Research and Education Program"/>
            <person name="Hatfull G.F."/>
        </authorList>
    </citation>
    <scope>NUCLEOTIDE SEQUENCE [LARGE SCALE GENOMIC DNA]</scope>
    <source>
        <strain evidence="2">Anaya</strain>
    </source>
</reference>
<dbReference type="Proteomes" id="UP000225505">
    <property type="component" value="Segment"/>
</dbReference>
<dbReference type="GeneID" id="40090509"/>
<keyword evidence="2" id="KW-1185">Reference proteome</keyword>
<dbReference type="EMBL" id="JF704106">
    <property type="protein sequence ID" value="AEK08045.1"/>
    <property type="molecule type" value="Genomic_DNA"/>
</dbReference>
<evidence type="ECO:0000313" key="1">
    <source>
        <dbReference type="EMBL" id="AEK08045.1"/>
    </source>
</evidence>